<dbReference type="Proteomes" id="UP001341840">
    <property type="component" value="Unassembled WGS sequence"/>
</dbReference>
<reference evidence="1 2" key="1">
    <citation type="journal article" date="2023" name="Plants (Basel)">
        <title>Bridging the Gap: Combining Genomics and Transcriptomics Approaches to Understand Stylosanthes scabra, an Orphan Legume from the Brazilian Caatinga.</title>
        <authorList>
            <person name="Ferreira-Neto J.R.C."/>
            <person name="da Silva M.D."/>
            <person name="Binneck E."/>
            <person name="de Melo N.F."/>
            <person name="da Silva R.H."/>
            <person name="de Melo A.L.T.M."/>
            <person name="Pandolfi V."/>
            <person name="Bustamante F.O."/>
            <person name="Brasileiro-Vidal A.C."/>
            <person name="Benko-Iseppon A.M."/>
        </authorList>
    </citation>
    <scope>NUCLEOTIDE SEQUENCE [LARGE SCALE GENOMIC DNA]</scope>
    <source>
        <tissue evidence="1">Leaves</tissue>
    </source>
</reference>
<evidence type="ECO:0000313" key="2">
    <source>
        <dbReference type="Proteomes" id="UP001341840"/>
    </source>
</evidence>
<keyword evidence="2" id="KW-1185">Reference proteome</keyword>
<name>A0ABU6RK91_9FABA</name>
<accession>A0ABU6RK91</accession>
<comment type="caution">
    <text evidence="1">The sequence shown here is derived from an EMBL/GenBank/DDBJ whole genome shotgun (WGS) entry which is preliminary data.</text>
</comment>
<sequence length="253" mass="28849">MNFEIKGHPWRPKLENEEKENWGRELEFLPPQVVWLWRGRRELRIAIDREGKAVGGATEKRVEGASTQPLRTIVPGVVELLRRRWSFGCHRQVLCCRRKDLQQGGARVGRENGGGWRTPSLSWVLRPSPQLEVLKLAGAALFRRCFDRRCSQSRHCYLIYSSPYSPENPIVVVDGFCSATGYFLHRQSSWLLLSSLNFVHKPILGPSMLPESLPPQSELVIVARVSLQHFRWSGMSLLQSGHARWFTPVAAAS</sequence>
<protein>
    <submittedName>
        <fullName evidence="1">Uncharacterized protein</fullName>
    </submittedName>
</protein>
<evidence type="ECO:0000313" key="1">
    <source>
        <dbReference type="EMBL" id="MED6124354.1"/>
    </source>
</evidence>
<proteinExistence type="predicted"/>
<gene>
    <name evidence="1" type="ORF">PIB30_058213</name>
</gene>
<organism evidence="1 2">
    <name type="scientific">Stylosanthes scabra</name>
    <dbReference type="NCBI Taxonomy" id="79078"/>
    <lineage>
        <taxon>Eukaryota</taxon>
        <taxon>Viridiplantae</taxon>
        <taxon>Streptophyta</taxon>
        <taxon>Embryophyta</taxon>
        <taxon>Tracheophyta</taxon>
        <taxon>Spermatophyta</taxon>
        <taxon>Magnoliopsida</taxon>
        <taxon>eudicotyledons</taxon>
        <taxon>Gunneridae</taxon>
        <taxon>Pentapetalae</taxon>
        <taxon>rosids</taxon>
        <taxon>fabids</taxon>
        <taxon>Fabales</taxon>
        <taxon>Fabaceae</taxon>
        <taxon>Papilionoideae</taxon>
        <taxon>50 kb inversion clade</taxon>
        <taxon>dalbergioids sensu lato</taxon>
        <taxon>Dalbergieae</taxon>
        <taxon>Pterocarpus clade</taxon>
        <taxon>Stylosanthes</taxon>
    </lineage>
</organism>
<dbReference type="EMBL" id="JASCZI010030694">
    <property type="protein sequence ID" value="MED6124354.1"/>
    <property type="molecule type" value="Genomic_DNA"/>
</dbReference>